<dbReference type="AlphaFoldDB" id="A0A6L3MTR1"/>
<evidence type="ECO:0000256" key="2">
    <source>
        <dbReference type="ARBA" id="ARBA00022803"/>
    </source>
</evidence>
<keyword evidence="1" id="KW-0677">Repeat</keyword>
<dbReference type="PROSITE" id="PS50005">
    <property type="entry name" value="TPR"/>
    <property type="match status" value="1"/>
</dbReference>
<dbReference type="InterPro" id="IPR013105">
    <property type="entry name" value="TPR_2"/>
</dbReference>
<dbReference type="PANTHER" id="PTHR44858">
    <property type="entry name" value="TETRATRICOPEPTIDE REPEAT PROTEIN 6"/>
    <property type="match status" value="1"/>
</dbReference>
<reference evidence="4 5" key="1">
    <citation type="submission" date="2019-09" db="EMBL/GenBank/DDBJ databases">
        <title>Draft genome sequences of 48 bacterial type strains from the CCUG.</title>
        <authorList>
            <person name="Tunovic T."/>
            <person name="Pineiro-Iglesias B."/>
            <person name="Unosson C."/>
            <person name="Inganas E."/>
            <person name="Ohlen M."/>
            <person name="Cardew S."/>
            <person name="Jensie-Markopoulos S."/>
            <person name="Salva-Serra F."/>
            <person name="Jaen-Luchoro D."/>
            <person name="Karlsson R."/>
            <person name="Svensson-Stadler L."/>
            <person name="Chun J."/>
            <person name="Moore E."/>
        </authorList>
    </citation>
    <scope>NUCLEOTIDE SEQUENCE [LARGE SCALE GENOMIC DNA]</scope>
    <source>
        <strain evidence="4 5">CCUG 65686</strain>
    </source>
</reference>
<dbReference type="EMBL" id="VZOK01000031">
    <property type="protein sequence ID" value="KAB0636139.1"/>
    <property type="molecule type" value="Genomic_DNA"/>
</dbReference>
<dbReference type="Proteomes" id="UP000473470">
    <property type="component" value="Unassembled WGS sequence"/>
</dbReference>
<dbReference type="SUPFAM" id="SSF48452">
    <property type="entry name" value="TPR-like"/>
    <property type="match status" value="1"/>
</dbReference>
<evidence type="ECO:0000313" key="4">
    <source>
        <dbReference type="EMBL" id="KAB0636139.1"/>
    </source>
</evidence>
<dbReference type="Pfam" id="PF07719">
    <property type="entry name" value="TPR_2"/>
    <property type="match status" value="1"/>
</dbReference>
<comment type="caution">
    <text evidence="4">The sequence shown here is derived from an EMBL/GenBank/DDBJ whole genome shotgun (WGS) entry which is preliminary data.</text>
</comment>
<feature type="repeat" description="TPR" evidence="3">
    <location>
        <begin position="153"/>
        <end position="186"/>
    </location>
</feature>
<evidence type="ECO:0000313" key="5">
    <source>
        <dbReference type="Proteomes" id="UP000473470"/>
    </source>
</evidence>
<accession>A0A6L3MTR1</accession>
<evidence type="ECO:0000256" key="3">
    <source>
        <dbReference type="PROSITE-ProRule" id="PRU00339"/>
    </source>
</evidence>
<protein>
    <submittedName>
        <fullName evidence="4">Tetratricopeptide repeat protein</fullName>
    </submittedName>
</protein>
<dbReference type="Gene3D" id="1.25.40.10">
    <property type="entry name" value="Tetratricopeptide repeat domain"/>
    <property type="match status" value="1"/>
</dbReference>
<sequence>MTWGGQAASTAVTATRGKKKDCLRLAGTRRRFVRMARSITFRFTPMKSPRGRAQSAATLVATAVMGAALTLLPAAAAFAQKAPSTADGTPEIDSSIAGKQWKQALAQLDARIAASPHDVQAQFKRGTVLARLNRDDDAIQQFVAITQAYPELPEPYNNLAALYAKHGRYDEARAALVTATQSNPSYTLAYENLGDLYLRLAAESYKRAQSLGRTSGPTAQRLADLQKIITPPKPAPGSRAAAPSTRAYSERAAANVTTTTLPLSPTFQFGGPSGAMAAPYVAPAQ</sequence>
<dbReference type="Pfam" id="PF13432">
    <property type="entry name" value="TPR_16"/>
    <property type="match status" value="1"/>
</dbReference>
<gene>
    <name evidence="4" type="ORF">F7R25_20900</name>
</gene>
<dbReference type="SMART" id="SM00028">
    <property type="entry name" value="TPR"/>
    <property type="match status" value="2"/>
</dbReference>
<evidence type="ECO:0000256" key="1">
    <source>
        <dbReference type="ARBA" id="ARBA00022737"/>
    </source>
</evidence>
<dbReference type="PANTHER" id="PTHR44858:SF1">
    <property type="entry name" value="UDP-N-ACETYLGLUCOSAMINE--PEPTIDE N-ACETYLGLUCOSAMINYLTRANSFERASE SPINDLY-RELATED"/>
    <property type="match status" value="1"/>
</dbReference>
<dbReference type="InterPro" id="IPR019734">
    <property type="entry name" value="TPR_rpt"/>
</dbReference>
<dbReference type="InterPro" id="IPR050498">
    <property type="entry name" value="Ycf3"/>
</dbReference>
<dbReference type="InterPro" id="IPR011990">
    <property type="entry name" value="TPR-like_helical_dom_sf"/>
</dbReference>
<proteinExistence type="predicted"/>
<keyword evidence="2 3" id="KW-0802">TPR repeat</keyword>
<organism evidence="4 5">
    <name type="scientific">Burkholderia stagnalis</name>
    <dbReference type="NCBI Taxonomy" id="1503054"/>
    <lineage>
        <taxon>Bacteria</taxon>
        <taxon>Pseudomonadati</taxon>
        <taxon>Pseudomonadota</taxon>
        <taxon>Betaproteobacteria</taxon>
        <taxon>Burkholderiales</taxon>
        <taxon>Burkholderiaceae</taxon>
        <taxon>Burkholderia</taxon>
        <taxon>Burkholderia cepacia complex</taxon>
    </lineage>
</organism>
<name>A0A6L3MTR1_9BURK</name>